<dbReference type="AlphaFoldDB" id="A0A6H0Y5T6"/>
<sequence length="148" mass="16648">MKLTKHVAKKRCATLPEDYLLSVPLLATTVSPRRHIDNLWIHGSTAVKEPGKPATSDPAGLAEFWRAFGIDATSTWPRRLLSVLLHPCIHRTLLLSSAVECNTYIDGTLQLVSAHSDRLYLDKSIEDLVDVSIYFLAIFLKRIFYFPA</sequence>
<name>A0A6H0Y5T6_9PEZI</name>
<dbReference type="Proteomes" id="UP000503462">
    <property type="component" value="Chromosome 5"/>
</dbReference>
<keyword evidence="2" id="KW-1185">Reference proteome</keyword>
<dbReference type="EMBL" id="CP051143">
    <property type="protein sequence ID" value="QIX02336.1"/>
    <property type="molecule type" value="Genomic_DNA"/>
</dbReference>
<accession>A0A6H0Y5T6</accession>
<reference evidence="1 2" key="1">
    <citation type="journal article" date="2016" name="Sci. Rep.">
        <title>Peltaster fructicola genome reveals evolution from an invasive phytopathogen to an ectophytic parasite.</title>
        <authorList>
            <person name="Xu C."/>
            <person name="Chen H."/>
            <person name="Gleason M.L."/>
            <person name="Xu J.R."/>
            <person name="Liu H."/>
            <person name="Zhang R."/>
            <person name="Sun G."/>
        </authorList>
    </citation>
    <scope>NUCLEOTIDE SEQUENCE [LARGE SCALE GENOMIC DNA]</scope>
    <source>
        <strain evidence="1 2">LNHT1506</strain>
    </source>
</reference>
<protein>
    <submittedName>
        <fullName evidence="1">Uncharacterized protein</fullName>
    </submittedName>
</protein>
<evidence type="ECO:0000313" key="2">
    <source>
        <dbReference type="Proteomes" id="UP000503462"/>
    </source>
</evidence>
<proteinExistence type="predicted"/>
<organism evidence="1 2">
    <name type="scientific">Peltaster fructicola</name>
    <dbReference type="NCBI Taxonomy" id="286661"/>
    <lineage>
        <taxon>Eukaryota</taxon>
        <taxon>Fungi</taxon>
        <taxon>Dikarya</taxon>
        <taxon>Ascomycota</taxon>
        <taxon>Pezizomycotina</taxon>
        <taxon>Dothideomycetes</taxon>
        <taxon>Dothideomycetes incertae sedis</taxon>
        <taxon>Peltaster</taxon>
    </lineage>
</organism>
<evidence type="ECO:0000313" key="1">
    <source>
        <dbReference type="EMBL" id="QIX02336.1"/>
    </source>
</evidence>
<gene>
    <name evidence="1" type="ORF">AMS68_007853</name>
</gene>